<organism evidence="2 3">
    <name type="scientific">Stygiolobus caldivivus</name>
    <dbReference type="NCBI Taxonomy" id="2824673"/>
    <lineage>
        <taxon>Archaea</taxon>
        <taxon>Thermoproteota</taxon>
        <taxon>Thermoprotei</taxon>
        <taxon>Sulfolobales</taxon>
        <taxon>Sulfolobaceae</taxon>
        <taxon>Stygiolobus</taxon>
    </lineage>
</organism>
<dbReference type="KEGG" id="csty:KN1_08240"/>
<keyword evidence="3" id="KW-1185">Reference proteome</keyword>
<name>A0A8D5ZIS3_9CREN</name>
<feature type="transmembrane region" description="Helical" evidence="1">
    <location>
        <begin position="20"/>
        <end position="39"/>
    </location>
</feature>
<protein>
    <submittedName>
        <fullName evidence="2">Uncharacterized protein</fullName>
    </submittedName>
</protein>
<proteinExistence type="predicted"/>
<accession>A0A8D5ZIS3</accession>
<evidence type="ECO:0000313" key="3">
    <source>
        <dbReference type="Proteomes" id="UP000825123"/>
    </source>
</evidence>
<keyword evidence="1" id="KW-1133">Transmembrane helix</keyword>
<evidence type="ECO:0000256" key="1">
    <source>
        <dbReference type="SAM" id="Phobius"/>
    </source>
</evidence>
<keyword evidence="1" id="KW-0812">Transmembrane</keyword>
<dbReference type="AlphaFoldDB" id="A0A8D5ZIS3"/>
<keyword evidence="1" id="KW-0472">Membrane</keyword>
<gene>
    <name evidence="2" type="ORF">KN1_08240</name>
</gene>
<reference evidence="2 3" key="1">
    <citation type="submission" date="2021-04" db="EMBL/GenBank/DDBJ databases">
        <title>Complete genome sequence of Stygiolobus sp. KN-1.</title>
        <authorList>
            <person name="Nakamura K."/>
            <person name="Sakai H."/>
            <person name="Kurosawa N."/>
        </authorList>
    </citation>
    <scope>NUCLEOTIDE SEQUENCE [LARGE SCALE GENOMIC DNA]</scope>
    <source>
        <strain evidence="2 3">KN-1</strain>
    </source>
</reference>
<dbReference type="Proteomes" id="UP000825123">
    <property type="component" value="Chromosome"/>
</dbReference>
<dbReference type="EMBL" id="AP024597">
    <property type="protein sequence ID" value="BCU69527.1"/>
    <property type="molecule type" value="Genomic_DNA"/>
</dbReference>
<evidence type="ECO:0000313" key="2">
    <source>
        <dbReference type="EMBL" id="BCU69527.1"/>
    </source>
</evidence>
<sequence length="49" mass="5112">MIMATTIPPDELAAQNMVMVLSYLAIGLAVAGAVIAGILRVRRGTTKNV</sequence>